<dbReference type="GO" id="GO:0005604">
    <property type="term" value="C:basement membrane"/>
    <property type="evidence" value="ECO:0007669"/>
    <property type="project" value="TreeGrafter"/>
</dbReference>
<evidence type="ECO:0000256" key="1">
    <source>
        <dbReference type="ARBA" id="ARBA00004613"/>
    </source>
</evidence>
<evidence type="ECO:0000313" key="8">
    <source>
        <dbReference type="Proteomes" id="UP001321473"/>
    </source>
</evidence>
<protein>
    <recommendedName>
        <fullName evidence="6">Thyroglobulin type-1 domain-containing protein</fullName>
    </recommendedName>
</protein>
<dbReference type="SMART" id="SM00211">
    <property type="entry name" value="TY"/>
    <property type="match status" value="2"/>
</dbReference>
<feature type="domain" description="Thyroglobulin type-1" evidence="6">
    <location>
        <begin position="93"/>
        <end position="171"/>
    </location>
</feature>
<dbReference type="InterPro" id="IPR036857">
    <property type="entry name" value="Thyroglobulin_1_sf"/>
</dbReference>
<organism evidence="7 8">
    <name type="scientific">Amblyomma americanum</name>
    <name type="common">Lone star tick</name>
    <dbReference type="NCBI Taxonomy" id="6943"/>
    <lineage>
        <taxon>Eukaryota</taxon>
        <taxon>Metazoa</taxon>
        <taxon>Ecdysozoa</taxon>
        <taxon>Arthropoda</taxon>
        <taxon>Chelicerata</taxon>
        <taxon>Arachnida</taxon>
        <taxon>Acari</taxon>
        <taxon>Parasitiformes</taxon>
        <taxon>Ixodida</taxon>
        <taxon>Ixodoidea</taxon>
        <taxon>Ixodidae</taxon>
        <taxon>Amblyomminae</taxon>
        <taxon>Amblyomma</taxon>
    </lineage>
</organism>
<dbReference type="Gene3D" id="4.10.800.10">
    <property type="entry name" value="Thyroglobulin type-1"/>
    <property type="match status" value="3"/>
</dbReference>
<dbReference type="GO" id="GO:0007160">
    <property type="term" value="P:cell-matrix adhesion"/>
    <property type="evidence" value="ECO:0007669"/>
    <property type="project" value="TreeGrafter"/>
</dbReference>
<keyword evidence="4" id="KW-1015">Disulfide bond</keyword>
<evidence type="ECO:0000256" key="4">
    <source>
        <dbReference type="ARBA" id="ARBA00023157"/>
    </source>
</evidence>
<dbReference type="PANTHER" id="PTHR12352">
    <property type="entry name" value="SECRETED MODULAR CALCIUM-BINDING PROTEIN"/>
    <property type="match status" value="1"/>
</dbReference>
<keyword evidence="3" id="KW-0677">Repeat</keyword>
<evidence type="ECO:0000313" key="7">
    <source>
        <dbReference type="EMBL" id="KAK8774994.1"/>
    </source>
</evidence>
<evidence type="ECO:0000256" key="5">
    <source>
        <dbReference type="PROSITE-ProRule" id="PRU00500"/>
    </source>
</evidence>
<reference evidence="7 8" key="1">
    <citation type="journal article" date="2023" name="Arcadia Sci">
        <title>De novo assembly of a long-read Amblyomma americanum tick genome.</title>
        <authorList>
            <person name="Chou S."/>
            <person name="Poskanzer K.E."/>
            <person name="Rollins M."/>
            <person name="Thuy-Boun P.S."/>
        </authorList>
    </citation>
    <scope>NUCLEOTIDE SEQUENCE [LARGE SCALE GENOMIC DNA]</scope>
    <source>
        <strain evidence="7">F_SG_1</strain>
        <tissue evidence="7">Salivary glands</tissue>
    </source>
</reference>
<evidence type="ECO:0000256" key="3">
    <source>
        <dbReference type="ARBA" id="ARBA00022737"/>
    </source>
</evidence>
<comment type="caution">
    <text evidence="5">Lacks conserved residue(s) required for the propagation of feature annotation.</text>
</comment>
<keyword evidence="2" id="KW-0964">Secreted</keyword>
<accession>A0AAQ4EJW8</accession>
<comment type="subcellular location">
    <subcellularLocation>
        <location evidence="1">Secreted</location>
    </subcellularLocation>
</comment>
<dbReference type="SUPFAM" id="SSF57610">
    <property type="entry name" value="Thyroglobulin type-1 domain"/>
    <property type="match status" value="3"/>
</dbReference>
<dbReference type="InterPro" id="IPR000716">
    <property type="entry name" value="Thyroglobulin_1"/>
</dbReference>
<dbReference type="GO" id="GO:0005615">
    <property type="term" value="C:extracellular space"/>
    <property type="evidence" value="ECO:0007669"/>
    <property type="project" value="TreeGrafter"/>
</dbReference>
<dbReference type="AlphaFoldDB" id="A0AAQ4EJW8"/>
<proteinExistence type="predicted"/>
<dbReference type="Proteomes" id="UP001321473">
    <property type="component" value="Unassembled WGS sequence"/>
</dbReference>
<dbReference type="Pfam" id="PF00086">
    <property type="entry name" value="Thyroglobulin_1"/>
    <property type="match status" value="2"/>
</dbReference>
<dbReference type="InterPro" id="IPR051950">
    <property type="entry name" value="Dev_reg/Prot_inhib"/>
</dbReference>
<comment type="caution">
    <text evidence="7">The sequence shown here is derived from an EMBL/GenBank/DDBJ whole genome shotgun (WGS) entry which is preliminary data.</text>
</comment>
<dbReference type="PROSITE" id="PS51162">
    <property type="entry name" value="THYROGLOBULIN_1_2"/>
    <property type="match status" value="1"/>
</dbReference>
<keyword evidence="8" id="KW-1185">Reference proteome</keyword>
<sequence>MRPRFPRENYLEQIATLNNKRHGADCSRLSAESSWARPEQRLRCTAQGSFEPLQCSDSHCYCLRQDGSLDGRPVPRGAPLQHLKCYEKGRPLIGECMAERLRVAALLRKQAEEGGEPPFRRQVPSCDPDGTYAPRQCADDRCYCVRSNGQPYDKQRYSVLRGSEAAKNMTCNCLRDQELLREAFPAPSMLVADWGSQRCGPDGDYVPMQCPTSWTCRCVDRDGYQDSPDVMTWERSRLPCYRPEYDQYYREEIEASI</sequence>
<dbReference type="EMBL" id="JARKHS020014719">
    <property type="protein sequence ID" value="KAK8774994.1"/>
    <property type="molecule type" value="Genomic_DNA"/>
</dbReference>
<dbReference type="PANTHER" id="PTHR12352:SF3">
    <property type="entry name" value="NIDOGEN-2"/>
    <property type="match status" value="1"/>
</dbReference>
<evidence type="ECO:0000256" key="2">
    <source>
        <dbReference type="ARBA" id="ARBA00022525"/>
    </source>
</evidence>
<name>A0AAQ4EJW8_AMBAM</name>
<gene>
    <name evidence="7" type="ORF">V5799_010474</name>
</gene>
<evidence type="ECO:0000259" key="6">
    <source>
        <dbReference type="PROSITE" id="PS51162"/>
    </source>
</evidence>